<protein>
    <submittedName>
        <fullName evidence="7">ABC-type cobalt transport system, permease component CbiQ</fullName>
    </submittedName>
</protein>
<feature type="transmembrane region" description="Helical" evidence="6">
    <location>
        <begin position="225"/>
        <end position="248"/>
    </location>
</feature>
<dbReference type="Pfam" id="PF02361">
    <property type="entry name" value="CbiQ"/>
    <property type="match status" value="1"/>
</dbReference>
<proteinExistence type="predicted"/>
<gene>
    <name evidence="7" type="ORF">CTEST_04710</name>
</gene>
<dbReference type="InterPro" id="IPR051611">
    <property type="entry name" value="ECF_transporter_component"/>
</dbReference>
<feature type="transmembrane region" description="Helical" evidence="6">
    <location>
        <begin position="57"/>
        <end position="74"/>
    </location>
</feature>
<accession>A0A0G3H4Q4</accession>
<evidence type="ECO:0000256" key="5">
    <source>
        <dbReference type="ARBA" id="ARBA00023136"/>
    </source>
</evidence>
<dbReference type="PANTHER" id="PTHR34857">
    <property type="entry name" value="SLL0384 PROTEIN"/>
    <property type="match status" value="1"/>
</dbReference>
<evidence type="ECO:0000256" key="4">
    <source>
        <dbReference type="ARBA" id="ARBA00022989"/>
    </source>
</evidence>
<keyword evidence="4 6" id="KW-1133">Transmembrane helix</keyword>
<dbReference type="GO" id="GO:0005886">
    <property type="term" value="C:plasma membrane"/>
    <property type="evidence" value="ECO:0007669"/>
    <property type="project" value="UniProtKB-ARBA"/>
</dbReference>
<dbReference type="OrthoDB" id="6400at2"/>
<dbReference type="CDD" id="cd16914">
    <property type="entry name" value="EcfT"/>
    <property type="match status" value="1"/>
</dbReference>
<reference evidence="8" key="2">
    <citation type="submission" date="2015-05" db="EMBL/GenBank/DDBJ databases">
        <title>Complete genome sequence of Corynebacterium testudinoris DSM 44614, recovered from necrotic lesions in the mouth of a tortoise.</title>
        <authorList>
            <person name="Ruckert C."/>
            <person name="Albersmeier A."/>
            <person name="Winkler A."/>
            <person name="Tauch A."/>
        </authorList>
    </citation>
    <scope>NUCLEOTIDE SEQUENCE [LARGE SCALE GENOMIC DNA]</scope>
    <source>
        <strain evidence="8">DSM 44614</strain>
    </source>
</reference>
<comment type="subcellular location">
    <subcellularLocation>
        <location evidence="1">Membrane</location>
        <topology evidence="1">Multi-pass membrane protein</topology>
    </subcellularLocation>
</comment>
<dbReference type="RefSeq" id="WP_047252757.1">
    <property type="nucleotide sequence ID" value="NZ_CP011545.1"/>
</dbReference>
<keyword evidence="3 6" id="KW-0812">Transmembrane</keyword>
<evidence type="ECO:0000313" key="8">
    <source>
        <dbReference type="Proteomes" id="UP000035540"/>
    </source>
</evidence>
<dbReference type="PATRIC" id="fig|136857.5.peg.936"/>
<dbReference type="STRING" id="136857.CTEST_04710"/>
<evidence type="ECO:0000256" key="2">
    <source>
        <dbReference type="ARBA" id="ARBA00022475"/>
    </source>
</evidence>
<dbReference type="AlphaFoldDB" id="A0A0G3H4Q4"/>
<evidence type="ECO:0000256" key="1">
    <source>
        <dbReference type="ARBA" id="ARBA00004141"/>
    </source>
</evidence>
<evidence type="ECO:0000256" key="3">
    <source>
        <dbReference type="ARBA" id="ARBA00022692"/>
    </source>
</evidence>
<evidence type="ECO:0000256" key="6">
    <source>
        <dbReference type="SAM" id="Phobius"/>
    </source>
</evidence>
<dbReference type="KEGG" id="cted:CTEST_04710"/>
<evidence type="ECO:0000313" key="7">
    <source>
        <dbReference type="EMBL" id="AKK08389.1"/>
    </source>
</evidence>
<keyword evidence="8" id="KW-1185">Reference proteome</keyword>
<feature type="transmembrane region" description="Helical" evidence="6">
    <location>
        <begin position="95"/>
        <end position="117"/>
    </location>
</feature>
<dbReference type="InterPro" id="IPR003339">
    <property type="entry name" value="ABC/ECF_trnsptr_transmembrane"/>
</dbReference>
<keyword evidence="2" id="KW-1003">Cell membrane</keyword>
<sequence length="254" mass="27284">MNVLQGINPVTRVIGLMVLTTPLLLSVDIVSAAVALAFTVLVAPACGVSWARLIRRGWPIFLAAPLAAIPMALYGRPEGETHVQFLLIHVTDNSLSLAAAIFVRVLAVGLPVIVLSADVDPTDFGDGLAQVLRLPERFVLGAVAAARLASLFRDDLTSMRRARRARGIADQGRVRYLLTLAFGLLVLSLRRGSKLATAMEARGFGRVAEHGRTWARESRLHARDWVVMAVCLLVSVAAIGIAVVTGYFRFLGVA</sequence>
<organism evidence="7 8">
    <name type="scientific">Corynebacterium testudinoris</name>
    <dbReference type="NCBI Taxonomy" id="136857"/>
    <lineage>
        <taxon>Bacteria</taxon>
        <taxon>Bacillati</taxon>
        <taxon>Actinomycetota</taxon>
        <taxon>Actinomycetes</taxon>
        <taxon>Mycobacteriales</taxon>
        <taxon>Corynebacteriaceae</taxon>
        <taxon>Corynebacterium</taxon>
    </lineage>
</organism>
<dbReference type="EMBL" id="CP011545">
    <property type="protein sequence ID" value="AKK08389.1"/>
    <property type="molecule type" value="Genomic_DNA"/>
</dbReference>
<keyword evidence="5 6" id="KW-0472">Membrane</keyword>
<dbReference type="PANTHER" id="PTHR34857:SF2">
    <property type="entry name" value="SLL0384 PROTEIN"/>
    <property type="match status" value="1"/>
</dbReference>
<name>A0A0G3H4Q4_9CORY</name>
<dbReference type="Proteomes" id="UP000035540">
    <property type="component" value="Chromosome"/>
</dbReference>
<reference evidence="7 8" key="1">
    <citation type="journal article" date="2015" name="Genome Announc.">
        <title>Complete Genome Sequence of the Type Strain Corynebacterium testudinoris DSM 44614, Recovered from Necrotic Lesions in the Mouth of a Tortoise.</title>
        <authorList>
            <person name="Ruckert C."/>
            <person name="Kriete M."/>
            <person name="Jaenicke S."/>
            <person name="Winkler A."/>
            <person name="Tauch A."/>
        </authorList>
    </citation>
    <scope>NUCLEOTIDE SEQUENCE [LARGE SCALE GENOMIC DNA]</scope>
    <source>
        <strain evidence="7 8">DSM 44614</strain>
    </source>
</reference>
<feature type="transmembrane region" description="Helical" evidence="6">
    <location>
        <begin position="32"/>
        <end position="51"/>
    </location>
</feature>